<name>A0A1Y2CBA7_9FUNG</name>
<evidence type="ECO:0000313" key="2">
    <source>
        <dbReference type="EMBL" id="ORY44309.1"/>
    </source>
</evidence>
<proteinExistence type="predicted"/>
<dbReference type="OrthoDB" id="10516854at2759"/>
<comment type="caution">
    <text evidence="2">The sequence shown here is derived from an EMBL/GenBank/DDBJ whole genome shotgun (WGS) entry which is preliminary data.</text>
</comment>
<reference evidence="2 3" key="1">
    <citation type="submission" date="2016-07" db="EMBL/GenBank/DDBJ databases">
        <title>Pervasive Adenine N6-methylation of Active Genes in Fungi.</title>
        <authorList>
            <consortium name="DOE Joint Genome Institute"/>
            <person name="Mondo S.J."/>
            <person name="Dannebaum R.O."/>
            <person name="Kuo R.C."/>
            <person name="Labutti K."/>
            <person name="Haridas S."/>
            <person name="Kuo A."/>
            <person name="Salamov A."/>
            <person name="Ahrendt S.R."/>
            <person name="Lipzen A."/>
            <person name="Sullivan W."/>
            <person name="Andreopoulos W.B."/>
            <person name="Clum A."/>
            <person name="Lindquist E."/>
            <person name="Daum C."/>
            <person name="Ramamoorthy G.K."/>
            <person name="Gryganskyi A."/>
            <person name="Culley D."/>
            <person name="Magnuson J.K."/>
            <person name="James T.Y."/>
            <person name="O'Malley M.A."/>
            <person name="Stajich J.E."/>
            <person name="Spatafora J.W."/>
            <person name="Visel A."/>
            <person name="Grigoriev I.V."/>
        </authorList>
    </citation>
    <scope>NUCLEOTIDE SEQUENCE [LARGE SCALE GENOMIC DNA]</scope>
    <source>
        <strain evidence="2 3">JEL800</strain>
    </source>
</reference>
<evidence type="ECO:0000313" key="3">
    <source>
        <dbReference type="Proteomes" id="UP000193642"/>
    </source>
</evidence>
<dbReference type="EMBL" id="MCGO01000022">
    <property type="protein sequence ID" value="ORY44309.1"/>
    <property type="molecule type" value="Genomic_DNA"/>
</dbReference>
<sequence length="799" mass="84266">MSAEPQPFSGGLFERIVPIYSDCTSRAGYQLFPTAAQLNCLEMSLPTTFTSPPYEIGLKGVIPGFMTFTNASTACGGSDLASRLTNVYGNISESNDYPPRIFLDSYLPPTDGITFMADIQIIFSLQNISAGCMFWWVPKSVLPPVPYILVENNPICGSKAPVIRDASNLNRQNYVLALVYPTSQIPYLNRFPYPIVFSKLFGVDQAAILFKLISTFKFSITVTSDPAASSAENSCVYEYEAQTSDTIVRKFTLVRYNLGGAQLLPNATIEDGCITNGTMTDLGILSFSGSSEICGSTDPSSRFSRYFGRLDKIKFYYLNAADGFFNVTVEIPPVAATQPMLLSIMLTWIFQTPTTIIRLSPTVGTSNTELTSTISNEFVASSTFFSALSTTVLASGVSLTTETRTTVIASPTSLPIKPCNSILPADATNQCPPISKPSEDVTNILASVQIPSSNTVLPKYDGNVIQIIAKLNFKLPAALGNVDASKIGNSVFAVTESVTPGKPVAVAGPSIPAPNFGSSVSGLNALALLVTPSGYSASNFSTPSVYISADVNASVTVEDFTITYILPAIITSVWYAFDLKANGILTVIASTDKTPIATVVFSGSFPSSRKRADKGPTFAIVTAVAPVDLPGSNPATTLPVTSQIQVTSVTSSFGSLLSTVQSTTVFQSVSVTQAQQQSSQTLTSSSSTATSPSSVGATSTNTSVSVKQTTSVSTIEAVGSIKVSKTSSTSSIEAIKDISKTSGTSSFEANKTPQVSATSTTTTANIGAVRQTETINIKVNGVTARAVSIVLVIFAAMMV</sequence>
<organism evidence="2 3">
    <name type="scientific">Rhizoclosmatium globosum</name>
    <dbReference type="NCBI Taxonomy" id="329046"/>
    <lineage>
        <taxon>Eukaryota</taxon>
        <taxon>Fungi</taxon>
        <taxon>Fungi incertae sedis</taxon>
        <taxon>Chytridiomycota</taxon>
        <taxon>Chytridiomycota incertae sedis</taxon>
        <taxon>Chytridiomycetes</taxon>
        <taxon>Chytridiales</taxon>
        <taxon>Chytriomycetaceae</taxon>
        <taxon>Rhizoclosmatium</taxon>
    </lineage>
</organism>
<accession>A0A1Y2CBA7</accession>
<keyword evidence="3" id="KW-1185">Reference proteome</keyword>
<feature type="region of interest" description="Disordered" evidence="1">
    <location>
        <begin position="677"/>
        <end position="703"/>
    </location>
</feature>
<protein>
    <submittedName>
        <fullName evidence="2">Uncharacterized protein</fullName>
    </submittedName>
</protein>
<dbReference type="Proteomes" id="UP000193642">
    <property type="component" value="Unassembled WGS sequence"/>
</dbReference>
<gene>
    <name evidence="2" type="ORF">BCR33DRAFT_850445</name>
</gene>
<dbReference type="AlphaFoldDB" id="A0A1Y2CBA7"/>
<evidence type="ECO:0000256" key="1">
    <source>
        <dbReference type="SAM" id="MobiDB-lite"/>
    </source>
</evidence>